<feature type="transmembrane region" description="Helical" evidence="7">
    <location>
        <begin position="94"/>
        <end position="117"/>
    </location>
</feature>
<evidence type="ECO:0000313" key="8">
    <source>
        <dbReference type="EMBL" id="OLF09935.1"/>
    </source>
</evidence>
<feature type="transmembrane region" description="Helical" evidence="7">
    <location>
        <begin position="247"/>
        <end position="269"/>
    </location>
</feature>
<proteinExistence type="predicted"/>
<reference evidence="8 9" key="1">
    <citation type="submission" date="2016-12" db="EMBL/GenBank/DDBJ databases">
        <title>The draft genome sequence of Actinophytocola sp. 11-183.</title>
        <authorList>
            <person name="Wang W."/>
            <person name="Yuan L."/>
        </authorList>
    </citation>
    <scope>NUCLEOTIDE SEQUENCE [LARGE SCALE GENOMIC DNA]</scope>
    <source>
        <strain evidence="8 9">11-183</strain>
    </source>
</reference>
<dbReference type="GO" id="GO:0016020">
    <property type="term" value="C:membrane"/>
    <property type="evidence" value="ECO:0007669"/>
    <property type="project" value="UniProtKB-SubCell"/>
</dbReference>
<evidence type="ECO:0000256" key="4">
    <source>
        <dbReference type="ARBA" id="ARBA00022692"/>
    </source>
</evidence>
<organism evidence="8 9">
    <name type="scientific">Actinophytocola xanthii</name>
    <dbReference type="NCBI Taxonomy" id="1912961"/>
    <lineage>
        <taxon>Bacteria</taxon>
        <taxon>Bacillati</taxon>
        <taxon>Actinomycetota</taxon>
        <taxon>Actinomycetes</taxon>
        <taxon>Pseudonocardiales</taxon>
        <taxon>Pseudonocardiaceae</taxon>
    </lineage>
</organism>
<evidence type="ECO:0000313" key="9">
    <source>
        <dbReference type="Proteomes" id="UP000185596"/>
    </source>
</evidence>
<name>A0A1Q8C6E4_9PSEU</name>
<dbReference type="GO" id="GO:0055085">
    <property type="term" value="P:transmembrane transport"/>
    <property type="evidence" value="ECO:0007669"/>
    <property type="project" value="InterPro"/>
</dbReference>
<dbReference type="AlphaFoldDB" id="A0A1Q8C6E4"/>
<evidence type="ECO:0000256" key="2">
    <source>
        <dbReference type="ARBA" id="ARBA00022448"/>
    </source>
</evidence>
<accession>A0A1Q8C6E4</accession>
<dbReference type="Proteomes" id="UP000185596">
    <property type="component" value="Unassembled WGS sequence"/>
</dbReference>
<gene>
    <name evidence="8" type="ORF">BU204_32495</name>
</gene>
<evidence type="ECO:0000256" key="7">
    <source>
        <dbReference type="SAM" id="Phobius"/>
    </source>
</evidence>
<dbReference type="RefSeq" id="WP_075129625.1">
    <property type="nucleotide sequence ID" value="NZ_MSIE01000081.1"/>
</dbReference>
<keyword evidence="4 7" id="KW-0812">Transmembrane</keyword>
<keyword evidence="6 7" id="KW-0472">Membrane</keyword>
<protein>
    <recommendedName>
        <fullName evidence="10">Transporter</fullName>
    </recommendedName>
</protein>
<keyword evidence="3" id="KW-1003">Cell membrane</keyword>
<dbReference type="STRING" id="1912961.BU204_32495"/>
<feature type="transmembrane region" description="Helical" evidence="7">
    <location>
        <begin position="6"/>
        <end position="22"/>
    </location>
</feature>
<dbReference type="PANTHER" id="PTHR36838">
    <property type="entry name" value="AUXIN EFFLUX CARRIER FAMILY PROTEIN"/>
    <property type="match status" value="1"/>
</dbReference>
<feature type="transmembrane region" description="Helical" evidence="7">
    <location>
        <begin position="34"/>
        <end position="53"/>
    </location>
</feature>
<comment type="subcellular location">
    <subcellularLocation>
        <location evidence="1">Membrane</location>
        <topology evidence="1">Multi-pass membrane protein</topology>
    </subcellularLocation>
</comment>
<evidence type="ECO:0000256" key="6">
    <source>
        <dbReference type="ARBA" id="ARBA00023136"/>
    </source>
</evidence>
<evidence type="ECO:0000256" key="3">
    <source>
        <dbReference type="ARBA" id="ARBA00022475"/>
    </source>
</evidence>
<feature type="transmembrane region" description="Helical" evidence="7">
    <location>
        <begin position="123"/>
        <end position="147"/>
    </location>
</feature>
<feature type="transmembrane region" description="Helical" evidence="7">
    <location>
        <begin position="59"/>
        <end position="82"/>
    </location>
</feature>
<keyword evidence="5 7" id="KW-1133">Transmembrane helix</keyword>
<keyword evidence="9" id="KW-1185">Reference proteome</keyword>
<dbReference type="EMBL" id="MSIE01000081">
    <property type="protein sequence ID" value="OLF09935.1"/>
    <property type="molecule type" value="Genomic_DNA"/>
</dbReference>
<comment type="caution">
    <text evidence="8">The sequence shown here is derived from an EMBL/GenBank/DDBJ whole genome shotgun (WGS) entry which is preliminary data.</text>
</comment>
<feature type="transmembrane region" description="Helical" evidence="7">
    <location>
        <begin position="159"/>
        <end position="178"/>
    </location>
</feature>
<feature type="transmembrane region" description="Helical" evidence="7">
    <location>
        <begin position="190"/>
        <end position="210"/>
    </location>
</feature>
<evidence type="ECO:0008006" key="10">
    <source>
        <dbReference type="Google" id="ProtNLM"/>
    </source>
</evidence>
<sequence length="311" mass="31403">MNSVLAGFGALVAVIAVGWIAGRSGALGEGAAGVLSRLSYFVATPALLLLTLAEADTGALLSTALVATAGSAVVCALLFVVLARWRWRSRPRELATGALASSYVNAGNLGVPIAVYVLGDAAFVVPVLLFQILVLAPVGLAVLAGSGGGSRWSRLTQPLRTPVVLGCAAGLALAAVDWRLPVTVQRPVELLAALAVPAALLAYGMSLNGAPRPASGPKAARVWLVVVLKAVAQPLLAYALGRWVAGLAGTALLAVTVTSALPTAQNVFVYASANARDPADEETVLARDTVLITTVVSVPILVAVALLLGAG</sequence>
<evidence type="ECO:0000256" key="5">
    <source>
        <dbReference type="ARBA" id="ARBA00022989"/>
    </source>
</evidence>
<keyword evidence="2" id="KW-0813">Transport</keyword>
<dbReference type="InterPro" id="IPR004776">
    <property type="entry name" value="Mem_transp_PIN-like"/>
</dbReference>
<dbReference type="OrthoDB" id="5405318at2"/>
<feature type="transmembrane region" description="Helical" evidence="7">
    <location>
        <begin position="290"/>
        <end position="310"/>
    </location>
</feature>
<evidence type="ECO:0000256" key="1">
    <source>
        <dbReference type="ARBA" id="ARBA00004141"/>
    </source>
</evidence>
<dbReference type="Pfam" id="PF03547">
    <property type="entry name" value="Mem_trans"/>
    <property type="match status" value="2"/>
</dbReference>
<feature type="transmembrane region" description="Helical" evidence="7">
    <location>
        <begin position="222"/>
        <end position="241"/>
    </location>
</feature>
<dbReference type="PANTHER" id="PTHR36838:SF1">
    <property type="entry name" value="SLR1864 PROTEIN"/>
    <property type="match status" value="1"/>
</dbReference>